<name>A0A4Q0LM94_9LACO</name>
<dbReference type="Gene3D" id="1.10.10.60">
    <property type="entry name" value="Homeodomain-like"/>
    <property type="match status" value="1"/>
</dbReference>
<proteinExistence type="predicted"/>
<evidence type="ECO:0000313" key="4">
    <source>
        <dbReference type="Proteomes" id="UP000289808"/>
    </source>
</evidence>
<evidence type="ECO:0000313" key="3">
    <source>
        <dbReference type="EMBL" id="RXF56877.1"/>
    </source>
</evidence>
<gene>
    <name evidence="3" type="ORF">ERD32_09800</name>
    <name evidence="2" type="ORF">ERD32_14205</name>
</gene>
<dbReference type="EMBL" id="SCLX01000397">
    <property type="protein sequence ID" value="RXF47806.1"/>
    <property type="molecule type" value="Genomic_DNA"/>
</dbReference>
<protein>
    <submittedName>
        <fullName evidence="3">Helix-turn-helix domain-containing protein</fullName>
    </submittedName>
</protein>
<evidence type="ECO:0000259" key="1">
    <source>
        <dbReference type="Pfam" id="PF13936"/>
    </source>
</evidence>
<dbReference type="Proteomes" id="UP000289808">
    <property type="component" value="Unassembled WGS sequence"/>
</dbReference>
<reference evidence="3 4" key="1">
    <citation type="submission" date="2019-01" db="EMBL/GenBank/DDBJ databases">
        <title>The genome sequence of Lactobacillus crispatus L49.</title>
        <authorList>
            <person name="Zhong J."/>
            <person name="Zhang J."/>
        </authorList>
    </citation>
    <scope>NUCLEOTIDE SEQUENCE [LARGE SCALE GENOMIC DNA]</scope>
    <source>
        <strain evidence="3 4">L49</strain>
    </source>
</reference>
<dbReference type="Pfam" id="PF13936">
    <property type="entry name" value="HTH_38"/>
    <property type="match status" value="1"/>
</dbReference>
<sequence length="56" mass="6131">MTNSNSSISKHYHQLNSEQRGQIQALLDSGITSCTAIAQEVGCHKSTISREIRRGS</sequence>
<comment type="caution">
    <text evidence="3">The sequence shown here is derived from an EMBL/GenBank/DDBJ whole genome shotgun (WGS) entry which is preliminary data.</text>
</comment>
<accession>A0A4Q0LM94</accession>
<dbReference type="RefSeq" id="WP_164913826.1">
    <property type="nucleotide sequence ID" value="NZ_SCLX01000073.1"/>
</dbReference>
<dbReference type="AlphaFoldDB" id="A0A4Q0LM94"/>
<dbReference type="EMBL" id="SCLX01000073">
    <property type="protein sequence ID" value="RXF56877.1"/>
    <property type="molecule type" value="Genomic_DNA"/>
</dbReference>
<feature type="domain" description="Transposase IS30-like HTH" evidence="1">
    <location>
        <begin position="11"/>
        <end position="55"/>
    </location>
</feature>
<organism evidence="3 4">
    <name type="scientific">Lactobacillus crispatus</name>
    <dbReference type="NCBI Taxonomy" id="47770"/>
    <lineage>
        <taxon>Bacteria</taxon>
        <taxon>Bacillati</taxon>
        <taxon>Bacillota</taxon>
        <taxon>Bacilli</taxon>
        <taxon>Lactobacillales</taxon>
        <taxon>Lactobacillaceae</taxon>
        <taxon>Lactobacillus</taxon>
    </lineage>
</organism>
<feature type="non-terminal residue" evidence="3">
    <location>
        <position position="56"/>
    </location>
</feature>
<evidence type="ECO:0000313" key="2">
    <source>
        <dbReference type="EMBL" id="RXF47806.1"/>
    </source>
</evidence>
<dbReference type="InterPro" id="IPR025246">
    <property type="entry name" value="IS30-like_HTH"/>
</dbReference>